<dbReference type="PATRIC" id="fig|1352936.5.peg.616"/>
<dbReference type="Proteomes" id="UP000017984">
    <property type="component" value="Chromosome"/>
</dbReference>
<organism evidence="1 2">
    <name type="scientific">Streptomyces roseochromogenus subsp. oscitans DS 12.976</name>
    <dbReference type="NCBI Taxonomy" id="1352936"/>
    <lineage>
        <taxon>Bacteria</taxon>
        <taxon>Bacillati</taxon>
        <taxon>Actinomycetota</taxon>
        <taxon>Actinomycetes</taxon>
        <taxon>Kitasatosporales</taxon>
        <taxon>Streptomycetaceae</taxon>
        <taxon>Streptomyces</taxon>
    </lineage>
</organism>
<proteinExistence type="predicted"/>
<protein>
    <submittedName>
        <fullName evidence="1">Uncharacterized protein</fullName>
    </submittedName>
</protein>
<dbReference type="OrthoDB" id="3420364at2"/>
<dbReference type="RefSeq" id="WP_023544583.1">
    <property type="nucleotide sequence ID" value="NZ_CM002285.1"/>
</dbReference>
<reference evidence="1 2" key="1">
    <citation type="journal article" date="2014" name="Genome Announc.">
        <title>Draft Genome Sequence of Streptomyces roseochromogenes subsp. oscitans DS 12.976, Producer of the Aminocoumarin Antibiotic Clorobiocin.</title>
        <authorList>
            <person name="Ruckert C."/>
            <person name="Kalinowski J."/>
            <person name="Heide L."/>
            <person name="Apel A.K."/>
        </authorList>
    </citation>
    <scope>NUCLEOTIDE SEQUENCE [LARGE SCALE GENOMIC DNA]</scope>
    <source>
        <strain evidence="1 2">DS 12.976</strain>
    </source>
</reference>
<dbReference type="EMBL" id="AWQX01000018">
    <property type="protein sequence ID" value="EST36254.1"/>
    <property type="molecule type" value="Genomic_DNA"/>
</dbReference>
<accession>V6L4V9</accession>
<evidence type="ECO:0000313" key="2">
    <source>
        <dbReference type="Proteomes" id="UP000017984"/>
    </source>
</evidence>
<evidence type="ECO:0000313" key="1">
    <source>
        <dbReference type="EMBL" id="EST36254.1"/>
    </source>
</evidence>
<sequence>MPLGPSPRSHRRPPFFRRRLREAFAAATDGFAQEWNETVPKTMAQDMSRLRERVQDAAAAPPEETRP</sequence>
<keyword evidence="2" id="KW-1185">Reference proteome</keyword>
<dbReference type="HOGENOM" id="CLU_2810726_0_0_11"/>
<comment type="caution">
    <text evidence="1">The sequence shown here is derived from an EMBL/GenBank/DDBJ whole genome shotgun (WGS) entry which is preliminary data.</text>
</comment>
<name>V6L4V9_STRRC</name>
<gene>
    <name evidence="1" type="ORF">M878_02790</name>
</gene>
<dbReference type="AlphaFoldDB" id="V6L4V9"/>